<evidence type="ECO:0000313" key="14">
    <source>
        <dbReference type="EMBL" id="ODV72981.1"/>
    </source>
</evidence>
<sequence>QNAIHNHAVRQIATIRKDLTKFEEDVASAPLALQGSIAAGLTQLTRTIDEYEGFVKQETDDDKKVKVELKLSKFRTDCAEMKRKLQELKRSREEMTQALNRSALLNRRPQANDNPYGVQQDQQQQQQAPSLGYAEGLHKETDILARGNAQLDDILEMGREAFDELVSSNRTIQQIGQKLTGTLGTLGVSQETIRLVERRAKEDKFVFWGCLIVFFVLCYYFYKWFG</sequence>
<dbReference type="EMBL" id="KV453932">
    <property type="protein sequence ID" value="ODV72981.1"/>
    <property type="molecule type" value="Genomic_DNA"/>
</dbReference>
<dbReference type="InterPro" id="IPR027027">
    <property type="entry name" value="GOSR2/Membrin/Bos1"/>
</dbReference>
<evidence type="ECO:0000256" key="8">
    <source>
        <dbReference type="ARBA" id="ARBA00023034"/>
    </source>
</evidence>
<dbReference type="PANTHER" id="PTHR21230">
    <property type="entry name" value="VESICLE TRANSPORT V-SNARE PROTEIN VTI1-RELATED"/>
    <property type="match status" value="1"/>
</dbReference>
<accession>A0A1E4S0H7</accession>
<dbReference type="GO" id="GO:0005484">
    <property type="term" value="F:SNAP receptor activity"/>
    <property type="evidence" value="ECO:0007669"/>
    <property type="project" value="InterPro"/>
</dbReference>
<gene>
    <name evidence="14" type="ORF">CYBJADRAFT_128176</name>
</gene>
<evidence type="ECO:0000256" key="3">
    <source>
        <dbReference type="ARBA" id="ARBA00022448"/>
    </source>
</evidence>
<reference evidence="14 15" key="1">
    <citation type="journal article" date="2016" name="Proc. Natl. Acad. Sci. U.S.A.">
        <title>Comparative genomics of biotechnologically important yeasts.</title>
        <authorList>
            <person name="Riley R."/>
            <person name="Haridas S."/>
            <person name="Wolfe K.H."/>
            <person name="Lopes M.R."/>
            <person name="Hittinger C.T."/>
            <person name="Goeker M."/>
            <person name="Salamov A.A."/>
            <person name="Wisecaver J.H."/>
            <person name="Long T.M."/>
            <person name="Calvey C.H."/>
            <person name="Aerts A.L."/>
            <person name="Barry K.W."/>
            <person name="Choi C."/>
            <person name="Clum A."/>
            <person name="Coughlan A.Y."/>
            <person name="Deshpande S."/>
            <person name="Douglass A.P."/>
            <person name="Hanson S.J."/>
            <person name="Klenk H.-P."/>
            <person name="LaButti K.M."/>
            <person name="Lapidus A."/>
            <person name="Lindquist E.A."/>
            <person name="Lipzen A.M."/>
            <person name="Meier-Kolthoff J.P."/>
            <person name="Ohm R.A."/>
            <person name="Otillar R.P."/>
            <person name="Pangilinan J.L."/>
            <person name="Peng Y."/>
            <person name="Rokas A."/>
            <person name="Rosa C.A."/>
            <person name="Scheuner C."/>
            <person name="Sibirny A.A."/>
            <person name="Slot J.C."/>
            <person name="Stielow J.B."/>
            <person name="Sun H."/>
            <person name="Kurtzman C.P."/>
            <person name="Blackwell M."/>
            <person name="Grigoriev I.V."/>
            <person name="Jeffries T.W."/>
        </authorList>
    </citation>
    <scope>NUCLEOTIDE SEQUENCE [LARGE SCALE GENOMIC DNA]</scope>
    <source>
        <strain evidence="15">ATCC 18201 / CBS 1600 / BCRC 20928 / JCM 3617 / NBRC 0987 / NRRL Y-1542</strain>
    </source>
</reference>
<name>A0A1E4S0H7_CYBJN</name>
<keyword evidence="5" id="KW-0931">ER-Golgi transport</keyword>
<feature type="transmembrane region" description="Helical" evidence="13">
    <location>
        <begin position="205"/>
        <end position="222"/>
    </location>
</feature>
<organism evidence="14 15">
    <name type="scientific">Cyberlindnera jadinii (strain ATCC 18201 / CBS 1600 / BCRC 20928 / JCM 3617 / NBRC 0987 / NRRL Y-1542)</name>
    <name type="common">Torula yeast</name>
    <name type="synonym">Candida utilis</name>
    <dbReference type="NCBI Taxonomy" id="983966"/>
    <lineage>
        <taxon>Eukaryota</taxon>
        <taxon>Fungi</taxon>
        <taxon>Dikarya</taxon>
        <taxon>Ascomycota</taxon>
        <taxon>Saccharomycotina</taxon>
        <taxon>Saccharomycetes</taxon>
        <taxon>Phaffomycetales</taxon>
        <taxon>Phaffomycetaceae</taxon>
        <taxon>Cyberlindnera</taxon>
    </lineage>
</organism>
<evidence type="ECO:0000313" key="15">
    <source>
        <dbReference type="Proteomes" id="UP000094389"/>
    </source>
</evidence>
<keyword evidence="3" id="KW-0813">Transport</keyword>
<dbReference type="GO" id="GO:0000139">
    <property type="term" value="C:Golgi membrane"/>
    <property type="evidence" value="ECO:0007669"/>
    <property type="project" value="UniProtKB-SubCell"/>
</dbReference>
<dbReference type="GO" id="GO:0012507">
    <property type="term" value="C:ER to Golgi transport vesicle membrane"/>
    <property type="evidence" value="ECO:0007669"/>
    <property type="project" value="TreeGrafter"/>
</dbReference>
<keyword evidence="7 13" id="KW-1133">Transmembrane helix</keyword>
<keyword evidence="8" id="KW-0333">Golgi apparatus</keyword>
<dbReference type="Proteomes" id="UP000094389">
    <property type="component" value="Unassembled WGS sequence"/>
</dbReference>
<dbReference type="GO" id="GO:0015031">
    <property type="term" value="P:protein transport"/>
    <property type="evidence" value="ECO:0007669"/>
    <property type="project" value="UniProtKB-KW"/>
</dbReference>
<feature type="non-terminal residue" evidence="14">
    <location>
        <position position="1"/>
    </location>
</feature>
<evidence type="ECO:0000256" key="1">
    <source>
        <dbReference type="ARBA" id="ARBA00004163"/>
    </source>
</evidence>
<evidence type="ECO:0000256" key="6">
    <source>
        <dbReference type="ARBA" id="ARBA00022927"/>
    </source>
</evidence>
<keyword evidence="6" id="KW-0653">Protein transport</keyword>
<evidence type="ECO:0000256" key="13">
    <source>
        <dbReference type="SAM" id="Phobius"/>
    </source>
</evidence>
<evidence type="ECO:0000256" key="12">
    <source>
        <dbReference type="SAM" id="MobiDB-lite"/>
    </source>
</evidence>
<evidence type="ECO:0000256" key="5">
    <source>
        <dbReference type="ARBA" id="ARBA00022892"/>
    </source>
</evidence>
<dbReference type="PIRSF" id="PIRSF028865">
    <property type="entry name" value="Membrin-2"/>
    <property type="match status" value="1"/>
</dbReference>
<evidence type="ECO:0000256" key="10">
    <source>
        <dbReference type="ARBA" id="ARBA00037983"/>
    </source>
</evidence>
<dbReference type="OMA" id="FCWLVIH"/>
<evidence type="ECO:0000256" key="9">
    <source>
        <dbReference type="ARBA" id="ARBA00023136"/>
    </source>
</evidence>
<comment type="subcellular location">
    <subcellularLocation>
        <location evidence="1">Endoplasmic reticulum membrane</location>
        <topology evidence="1">Single-pass type IV membrane protein</topology>
    </subcellularLocation>
    <subcellularLocation>
        <location evidence="2">Golgi apparatus membrane</location>
        <topology evidence="2">Single-pass type IV membrane protein</topology>
    </subcellularLocation>
</comment>
<keyword evidence="4 13" id="KW-0812">Transmembrane</keyword>
<keyword evidence="15" id="KW-1185">Reference proteome</keyword>
<dbReference type="RefSeq" id="XP_020070020.1">
    <property type="nucleotide sequence ID" value="XM_020212747.1"/>
</dbReference>
<dbReference type="GO" id="GO:0000149">
    <property type="term" value="F:SNARE binding"/>
    <property type="evidence" value="ECO:0007669"/>
    <property type="project" value="TreeGrafter"/>
</dbReference>
<dbReference type="Pfam" id="PF12352">
    <property type="entry name" value="V-SNARE_C"/>
    <property type="match status" value="1"/>
</dbReference>
<evidence type="ECO:0000256" key="7">
    <source>
        <dbReference type="ARBA" id="ARBA00022989"/>
    </source>
</evidence>
<dbReference type="AlphaFoldDB" id="A0A1E4S0H7"/>
<keyword evidence="9 13" id="KW-0472">Membrane</keyword>
<comment type="similarity">
    <text evidence="10">Belongs to the BOS1 family.</text>
</comment>
<dbReference type="GO" id="GO:0006906">
    <property type="term" value="P:vesicle fusion"/>
    <property type="evidence" value="ECO:0007669"/>
    <property type="project" value="TreeGrafter"/>
</dbReference>
<dbReference type="GO" id="GO:0006888">
    <property type="term" value="P:endoplasmic reticulum to Golgi vesicle-mediated transport"/>
    <property type="evidence" value="ECO:0007669"/>
    <property type="project" value="TreeGrafter"/>
</dbReference>
<dbReference type="GO" id="GO:0005789">
    <property type="term" value="C:endoplasmic reticulum membrane"/>
    <property type="evidence" value="ECO:0007669"/>
    <property type="project" value="UniProtKB-SubCell"/>
</dbReference>
<dbReference type="OrthoDB" id="158360at2759"/>
<dbReference type="PANTHER" id="PTHR21230:SF1">
    <property type="entry name" value="GOLGI SNAP RECEPTOR COMPLEX MEMBER 2"/>
    <property type="match status" value="1"/>
</dbReference>
<dbReference type="GO" id="GO:0031201">
    <property type="term" value="C:SNARE complex"/>
    <property type="evidence" value="ECO:0007669"/>
    <property type="project" value="TreeGrafter"/>
</dbReference>
<dbReference type="STRING" id="983966.A0A1E4S0H7"/>
<feature type="region of interest" description="Disordered" evidence="12">
    <location>
        <begin position="102"/>
        <end position="129"/>
    </location>
</feature>
<protein>
    <recommendedName>
        <fullName evidence="11">Protein transport protein BOS1</fullName>
    </recommendedName>
</protein>
<evidence type="ECO:0000256" key="2">
    <source>
        <dbReference type="ARBA" id="ARBA00004409"/>
    </source>
</evidence>
<evidence type="ECO:0000256" key="4">
    <source>
        <dbReference type="ARBA" id="ARBA00022692"/>
    </source>
</evidence>
<proteinExistence type="inferred from homology"/>
<dbReference type="GeneID" id="30987143"/>
<evidence type="ECO:0000256" key="11">
    <source>
        <dbReference type="ARBA" id="ARBA00040957"/>
    </source>
</evidence>
<dbReference type="GO" id="GO:0031902">
    <property type="term" value="C:late endosome membrane"/>
    <property type="evidence" value="ECO:0007669"/>
    <property type="project" value="TreeGrafter"/>
</dbReference>